<accession>A0A6P5S610</accession>
<dbReference type="SUPFAM" id="SSF81383">
    <property type="entry name" value="F-box domain"/>
    <property type="match status" value="1"/>
</dbReference>
<dbReference type="RefSeq" id="XP_021808966.1">
    <property type="nucleotide sequence ID" value="XM_021953274.1"/>
</dbReference>
<dbReference type="Pfam" id="PF00646">
    <property type="entry name" value="F-box"/>
    <property type="match status" value="1"/>
</dbReference>
<feature type="domain" description="F-box" evidence="1">
    <location>
        <begin position="26"/>
        <end position="76"/>
    </location>
</feature>
<dbReference type="InterPro" id="IPR055357">
    <property type="entry name" value="LRR_At1g61320_AtMIF1"/>
</dbReference>
<protein>
    <submittedName>
        <fullName evidence="3">F-box/LRR-repeat protein At5g02930 isoform X1</fullName>
    </submittedName>
</protein>
<evidence type="ECO:0000259" key="1">
    <source>
        <dbReference type="PROSITE" id="PS50181"/>
    </source>
</evidence>
<dbReference type="Gramene" id="Pav_sc0000311.1_g1010.1.mk:mrna">
    <property type="protein sequence ID" value="Pav_sc0000311.1_g1010.1.mk:mrna"/>
    <property type="gene ID" value="Pav_sc0000311.1_g1010.1.mk"/>
</dbReference>
<dbReference type="Pfam" id="PF23622">
    <property type="entry name" value="LRR_At1g61320_AtMIF1"/>
    <property type="match status" value="1"/>
</dbReference>
<dbReference type="AlphaFoldDB" id="A0A6P5S610"/>
<dbReference type="InterPro" id="IPR001810">
    <property type="entry name" value="F-box_dom"/>
</dbReference>
<dbReference type="InterPro" id="IPR036047">
    <property type="entry name" value="F-box-like_dom_sf"/>
</dbReference>
<dbReference type="PROSITE" id="PS50181">
    <property type="entry name" value="FBOX"/>
    <property type="match status" value="1"/>
</dbReference>
<evidence type="ECO:0000313" key="2">
    <source>
        <dbReference type="Proteomes" id="UP000515124"/>
    </source>
</evidence>
<name>A0A6P5S610_PRUAV</name>
<dbReference type="InterPro" id="IPR032675">
    <property type="entry name" value="LRR_dom_sf"/>
</dbReference>
<evidence type="ECO:0000313" key="3">
    <source>
        <dbReference type="RefSeq" id="XP_021808966.1"/>
    </source>
</evidence>
<dbReference type="Proteomes" id="UP000515124">
    <property type="component" value="Unplaced"/>
</dbReference>
<sequence length="382" mass="43394">MKRKRQISGSGAEVDSCPRKCNINDKDHISKLPDDVLHTIVSLLSMRDAVHTSVLSRRWKNMYAYMSNLEFDWHDIISTPADSTPGTVCKRKVRCFLARLERFLACHLGTKVVSFKVSCCFGNTYARQINDWISFAIRKGVENLDLAFTCDKPAERIDWRIIDYYHFPTQLLLHGEESKLRHLSLRSCTLQSDFFDRFSTLSTLVLCDVNLAGHVEPHIFSSCSNLECLTLQWCFGLERLCIGDSLRRLKVLVVSLCEGLKGIELSATNLTSFQYKGDDIELSFQRVPNLGELYVMMKDTDVVSTFAQLEKELPHVKSMTVAKSRARKKKLESLTIQQGPAVAGVSRDIQRISSVLGAFLLLQKFHLTSNLHYINCGCRCLI</sequence>
<organism evidence="2 3">
    <name type="scientific">Prunus avium</name>
    <name type="common">Cherry</name>
    <name type="synonym">Cerasus avium</name>
    <dbReference type="NCBI Taxonomy" id="42229"/>
    <lineage>
        <taxon>Eukaryota</taxon>
        <taxon>Viridiplantae</taxon>
        <taxon>Streptophyta</taxon>
        <taxon>Embryophyta</taxon>
        <taxon>Tracheophyta</taxon>
        <taxon>Spermatophyta</taxon>
        <taxon>Magnoliopsida</taxon>
        <taxon>eudicotyledons</taxon>
        <taxon>Gunneridae</taxon>
        <taxon>Pentapetalae</taxon>
        <taxon>rosids</taxon>
        <taxon>fabids</taxon>
        <taxon>Rosales</taxon>
        <taxon>Rosaceae</taxon>
        <taxon>Amygdaloideae</taxon>
        <taxon>Amygdaleae</taxon>
        <taxon>Prunus</taxon>
    </lineage>
</organism>
<dbReference type="Gene3D" id="1.20.1280.50">
    <property type="match status" value="1"/>
</dbReference>
<dbReference type="KEGG" id="pavi:110752590"/>
<dbReference type="Gene3D" id="3.80.10.10">
    <property type="entry name" value="Ribonuclease Inhibitor"/>
    <property type="match status" value="1"/>
</dbReference>
<dbReference type="InterPro" id="IPR053781">
    <property type="entry name" value="F-box_AtFBL13-like"/>
</dbReference>
<reference evidence="3" key="1">
    <citation type="submission" date="2025-08" db="UniProtKB">
        <authorList>
            <consortium name="RefSeq"/>
        </authorList>
    </citation>
    <scope>IDENTIFICATION</scope>
</reference>
<dbReference type="SUPFAM" id="SSF52047">
    <property type="entry name" value="RNI-like"/>
    <property type="match status" value="1"/>
</dbReference>
<dbReference type="CDD" id="cd22160">
    <property type="entry name" value="F-box_AtFBL13-like"/>
    <property type="match status" value="1"/>
</dbReference>
<gene>
    <name evidence="3" type="primary">LOC110752590</name>
</gene>
<dbReference type="GeneID" id="110752590"/>
<dbReference type="PANTHER" id="PTHR34145">
    <property type="entry name" value="OS02G0105600 PROTEIN"/>
    <property type="match status" value="1"/>
</dbReference>
<dbReference type="InterPro" id="IPR053772">
    <property type="entry name" value="At1g61320/At1g61330-like"/>
</dbReference>
<proteinExistence type="predicted"/>
<dbReference type="PANTHER" id="PTHR34145:SF28">
    <property type="entry name" value="F-BOX DOMAIN-CONTAINING PROTEIN"/>
    <property type="match status" value="1"/>
</dbReference>
<keyword evidence="2" id="KW-1185">Reference proteome</keyword>